<name>A0A813E467_POLGL</name>
<accession>A0A813E467</accession>
<evidence type="ECO:0000313" key="2">
    <source>
        <dbReference type="EMBL" id="CAE8594790.1"/>
    </source>
</evidence>
<feature type="region of interest" description="Disordered" evidence="1">
    <location>
        <begin position="168"/>
        <end position="192"/>
    </location>
</feature>
<dbReference type="AlphaFoldDB" id="A0A813E467"/>
<evidence type="ECO:0000256" key="1">
    <source>
        <dbReference type="SAM" id="MobiDB-lite"/>
    </source>
</evidence>
<evidence type="ECO:0008006" key="4">
    <source>
        <dbReference type="Google" id="ProtNLM"/>
    </source>
</evidence>
<keyword evidence="3" id="KW-1185">Reference proteome</keyword>
<organism evidence="2 3">
    <name type="scientific">Polarella glacialis</name>
    <name type="common">Dinoflagellate</name>
    <dbReference type="NCBI Taxonomy" id="89957"/>
    <lineage>
        <taxon>Eukaryota</taxon>
        <taxon>Sar</taxon>
        <taxon>Alveolata</taxon>
        <taxon>Dinophyceae</taxon>
        <taxon>Suessiales</taxon>
        <taxon>Suessiaceae</taxon>
        <taxon>Polarella</taxon>
    </lineage>
</organism>
<gene>
    <name evidence="2" type="ORF">PGLA1383_LOCUS13314</name>
</gene>
<protein>
    <recommendedName>
        <fullName evidence="4">C3H1-type domain-containing protein</fullName>
    </recommendedName>
</protein>
<evidence type="ECO:0000313" key="3">
    <source>
        <dbReference type="Proteomes" id="UP000654075"/>
    </source>
</evidence>
<proteinExistence type="predicted"/>
<sequence length="248" mass="25841">MGSSGGKDHHDVDGIQTADDISVLASLHEMTRPTEVVGECYDGIKTADQQAEIQAKDCSGTSSDALIFSNAAGSSTLPVYSAVAADHMTPMKVELGSYGSYTMQSLPPRPVSPLSVVSHLKSSPSSPLCFEVPAPNFSLDAVPAVAGPSYPLGGGTVLAMQRPVTDCGSANVVPPDQTDQTDDSSGQGVLGNEERPPCVISVGSLGHPKCCGEACKYAQKKQAGCKDGAACQRCHLCTWVKSRKKRSR</sequence>
<dbReference type="Proteomes" id="UP000654075">
    <property type="component" value="Unassembled WGS sequence"/>
</dbReference>
<reference evidence="2" key="1">
    <citation type="submission" date="2021-02" db="EMBL/GenBank/DDBJ databases">
        <authorList>
            <person name="Dougan E. K."/>
            <person name="Rhodes N."/>
            <person name="Thang M."/>
            <person name="Chan C."/>
        </authorList>
    </citation>
    <scope>NUCLEOTIDE SEQUENCE</scope>
</reference>
<dbReference type="OrthoDB" id="420975at2759"/>
<comment type="caution">
    <text evidence="2">The sequence shown here is derived from an EMBL/GenBank/DDBJ whole genome shotgun (WGS) entry which is preliminary data.</text>
</comment>
<dbReference type="EMBL" id="CAJNNV010007335">
    <property type="protein sequence ID" value="CAE8594790.1"/>
    <property type="molecule type" value="Genomic_DNA"/>
</dbReference>